<organism evidence="2 3">
    <name type="scientific">Lentzea flava</name>
    <dbReference type="NCBI Taxonomy" id="103732"/>
    <lineage>
        <taxon>Bacteria</taxon>
        <taxon>Bacillati</taxon>
        <taxon>Actinomycetota</taxon>
        <taxon>Actinomycetes</taxon>
        <taxon>Pseudonocardiales</taxon>
        <taxon>Pseudonocardiaceae</taxon>
        <taxon>Lentzea</taxon>
    </lineage>
</organism>
<feature type="chain" id="PRO_5045394305" description="DUF3558 domain-containing protein" evidence="1">
    <location>
        <begin position="21"/>
        <end position="154"/>
    </location>
</feature>
<evidence type="ECO:0000256" key="1">
    <source>
        <dbReference type="SAM" id="SignalP"/>
    </source>
</evidence>
<gene>
    <name evidence="2" type="ORF">GCM10010178_63240</name>
</gene>
<proteinExistence type="predicted"/>
<sequence length="154" mass="16096">MGVVIRYLGLVALVALTACTAQQPAPPKFADIDPCTLLASGDAGTLTGTSKGERACDFAFDSLKVRLTLRTEKFADASQRLQSDGGYGAVVNDHPMTRRCTDASGTVTCEGVVEARDGQLIGLTVVQRSNDPNVVGQTTQGLAAKALERLPVTS</sequence>
<accession>A0ABQ2V1A6</accession>
<dbReference type="PROSITE" id="PS51257">
    <property type="entry name" value="PROKAR_LIPOPROTEIN"/>
    <property type="match status" value="1"/>
</dbReference>
<dbReference type="EMBL" id="BMRE01000036">
    <property type="protein sequence ID" value="GGU62549.1"/>
    <property type="molecule type" value="Genomic_DNA"/>
</dbReference>
<comment type="caution">
    <text evidence="2">The sequence shown here is derived from an EMBL/GenBank/DDBJ whole genome shotgun (WGS) entry which is preliminary data.</text>
</comment>
<keyword evidence="3" id="KW-1185">Reference proteome</keyword>
<reference evidence="3" key="1">
    <citation type="journal article" date="2019" name="Int. J. Syst. Evol. Microbiol.">
        <title>The Global Catalogue of Microorganisms (GCM) 10K type strain sequencing project: providing services to taxonomists for standard genome sequencing and annotation.</title>
        <authorList>
            <consortium name="The Broad Institute Genomics Platform"/>
            <consortium name="The Broad Institute Genome Sequencing Center for Infectious Disease"/>
            <person name="Wu L."/>
            <person name="Ma J."/>
        </authorList>
    </citation>
    <scope>NUCLEOTIDE SEQUENCE [LARGE SCALE GENOMIC DNA]</scope>
    <source>
        <strain evidence="3">JCM 3296</strain>
    </source>
</reference>
<protein>
    <recommendedName>
        <fullName evidence="4">DUF3558 domain-containing protein</fullName>
    </recommendedName>
</protein>
<dbReference type="Proteomes" id="UP000649573">
    <property type="component" value="Unassembled WGS sequence"/>
</dbReference>
<evidence type="ECO:0008006" key="4">
    <source>
        <dbReference type="Google" id="ProtNLM"/>
    </source>
</evidence>
<feature type="signal peptide" evidence="1">
    <location>
        <begin position="1"/>
        <end position="20"/>
    </location>
</feature>
<evidence type="ECO:0000313" key="2">
    <source>
        <dbReference type="EMBL" id="GGU62549.1"/>
    </source>
</evidence>
<keyword evidence="1" id="KW-0732">Signal</keyword>
<evidence type="ECO:0000313" key="3">
    <source>
        <dbReference type="Proteomes" id="UP000649573"/>
    </source>
</evidence>
<name>A0ABQ2V1A6_9PSEU</name>